<dbReference type="HOGENOM" id="CLU_1805841_0_0_1"/>
<dbReference type="Proteomes" id="UP000054337">
    <property type="component" value="Unassembled WGS sequence"/>
</dbReference>
<dbReference type="GeneID" id="26251553"/>
<organism evidence="1 2">
    <name type="scientific">Bipolaris victoriae (strain FI3)</name>
    <name type="common">Victoria blight of oats agent</name>
    <name type="synonym">Cochliobolus victoriae</name>
    <dbReference type="NCBI Taxonomy" id="930091"/>
    <lineage>
        <taxon>Eukaryota</taxon>
        <taxon>Fungi</taxon>
        <taxon>Dikarya</taxon>
        <taxon>Ascomycota</taxon>
        <taxon>Pezizomycotina</taxon>
        <taxon>Dothideomycetes</taxon>
        <taxon>Pleosporomycetidae</taxon>
        <taxon>Pleosporales</taxon>
        <taxon>Pleosporineae</taxon>
        <taxon>Pleosporaceae</taxon>
        <taxon>Bipolaris</taxon>
    </lineage>
</organism>
<gene>
    <name evidence="1" type="ORF">COCVIDRAFT_14694</name>
</gene>
<keyword evidence="2" id="KW-1185">Reference proteome</keyword>
<evidence type="ECO:0000313" key="1">
    <source>
        <dbReference type="EMBL" id="EUN28657.1"/>
    </source>
</evidence>
<sequence>MAPKNATPVPTSRRPALPVIFPMFIRPIALPVDMGITIPSDMVIIPDPMDPDMAAPDVLAGASFHAIVTSALDGVGIGTMDMDMDTDDMDDMDMDIEVVAAEEEVDDAVDSARARGAKSAIAATVKLEASIFEIFRFLDFFFSLML</sequence>
<accession>W7EXC5</accession>
<dbReference type="RefSeq" id="XP_014558160.1">
    <property type="nucleotide sequence ID" value="XM_014702674.1"/>
</dbReference>
<proteinExistence type="predicted"/>
<reference evidence="1 2" key="1">
    <citation type="journal article" date="2013" name="PLoS Genet.">
        <title>Comparative genome structure, secondary metabolite, and effector coding capacity across Cochliobolus pathogens.</title>
        <authorList>
            <person name="Condon B.J."/>
            <person name="Leng Y."/>
            <person name="Wu D."/>
            <person name="Bushley K.E."/>
            <person name="Ohm R.A."/>
            <person name="Otillar R."/>
            <person name="Martin J."/>
            <person name="Schackwitz W."/>
            <person name="Grimwood J."/>
            <person name="MohdZainudin N."/>
            <person name="Xue C."/>
            <person name="Wang R."/>
            <person name="Manning V.A."/>
            <person name="Dhillon B."/>
            <person name="Tu Z.J."/>
            <person name="Steffenson B.J."/>
            <person name="Salamov A."/>
            <person name="Sun H."/>
            <person name="Lowry S."/>
            <person name="LaButti K."/>
            <person name="Han J."/>
            <person name="Copeland A."/>
            <person name="Lindquist E."/>
            <person name="Barry K."/>
            <person name="Schmutz J."/>
            <person name="Baker S.E."/>
            <person name="Ciuffetti L.M."/>
            <person name="Grigoriev I.V."/>
            <person name="Zhong S."/>
            <person name="Turgeon B.G."/>
        </authorList>
    </citation>
    <scope>NUCLEOTIDE SEQUENCE [LARGE SCALE GENOMIC DNA]</scope>
    <source>
        <strain evidence="1 2">FI3</strain>
    </source>
</reference>
<protein>
    <submittedName>
        <fullName evidence="1">Uncharacterized protein</fullName>
    </submittedName>
</protein>
<name>W7EXC5_BIPV3</name>
<evidence type="ECO:0000313" key="2">
    <source>
        <dbReference type="Proteomes" id="UP000054337"/>
    </source>
</evidence>
<dbReference type="EMBL" id="KI968719">
    <property type="protein sequence ID" value="EUN28657.1"/>
    <property type="molecule type" value="Genomic_DNA"/>
</dbReference>
<dbReference type="AlphaFoldDB" id="W7EXC5"/>